<evidence type="ECO:0000313" key="2">
    <source>
        <dbReference type="Proteomes" id="UP000826462"/>
    </source>
</evidence>
<reference evidence="1 2" key="1">
    <citation type="submission" date="2021-07" db="EMBL/GenBank/DDBJ databases">
        <title>Paraburkholderia edwinii protects Aspergillus sp. from phenazines by acting as a toxin sponge.</title>
        <authorList>
            <person name="Dahlstrom K.M."/>
            <person name="Newman D.K."/>
        </authorList>
    </citation>
    <scope>NUCLEOTIDE SEQUENCE [LARGE SCALE GENOMIC DNA]</scope>
    <source>
        <strain evidence="1 2">Pe01</strain>
    </source>
</reference>
<accession>A0ABX8UP49</accession>
<name>A0ABX8UP49_9BURK</name>
<sequence>MAQQRTGSSEDRQQSATYLAKCLWKGKDRKLKSQEVVEGLLGLKEGFLADHMYVRRSKLKRGLGPLKVRGLHEVDYVIKSQLGYDKGRLDDQFVFELGLRQLLNKKLLPSGIAHVLDLRHGAQTTFEKGCTRIRKGCLPETKPGRPKKWSKATPGEARAALEAWINEIETYGCHVMDAEQWLDWFRSADPAKTMEEFLQSWPDSWSFAEAPCPPVYGLDLELWEHGGMLNSADFVDRLILVTESDMPYSVYHARFEQPERRSSRCDPEIAANHVDAEGWEAEWHGDDFETWAIARYKAEAIALIDRASRRKSGGVN</sequence>
<gene>
    <name evidence="1" type="ORF">KZJ38_07105</name>
</gene>
<protein>
    <submittedName>
        <fullName evidence="1">Uncharacterized protein</fullName>
    </submittedName>
</protein>
<dbReference type="RefSeq" id="WP_219799399.1">
    <property type="nucleotide sequence ID" value="NZ_CP080095.1"/>
</dbReference>
<proteinExistence type="predicted"/>
<dbReference type="EMBL" id="CP080095">
    <property type="protein sequence ID" value="QYD70072.1"/>
    <property type="molecule type" value="Genomic_DNA"/>
</dbReference>
<evidence type="ECO:0000313" key="1">
    <source>
        <dbReference type="EMBL" id="QYD70072.1"/>
    </source>
</evidence>
<dbReference type="Proteomes" id="UP000826462">
    <property type="component" value="Chromosome 1"/>
</dbReference>
<keyword evidence="2" id="KW-1185">Reference proteome</keyword>
<organism evidence="1 2">
    <name type="scientific">Paraburkholderia edwinii</name>
    <dbReference type="NCBI Taxonomy" id="2861782"/>
    <lineage>
        <taxon>Bacteria</taxon>
        <taxon>Pseudomonadati</taxon>
        <taxon>Pseudomonadota</taxon>
        <taxon>Betaproteobacteria</taxon>
        <taxon>Burkholderiales</taxon>
        <taxon>Burkholderiaceae</taxon>
        <taxon>Paraburkholderia</taxon>
    </lineage>
</organism>